<name>A0A5R9JIF8_9PROT</name>
<evidence type="ECO:0000313" key="4">
    <source>
        <dbReference type="Proteomes" id="UP000305654"/>
    </source>
</evidence>
<dbReference type="PANTHER" id="PTHR43767:SF8">
    <property type="entry name" value="LONG-CHAIN-FATTY-ACID--COA LIGASE"/>
    <property type="match status" value="1"/>
</dbReference>
<organism evidence="3 4">
    <name type="scientific">Lichenicoccus roseus</name>
    <dbReference type="NCBI Taxonomy" id="2683649"/>
    <lineage>
        <taxon>Bacteria</taxon>
        <taxon>Pseudomonadati</taxon>
        <taxon>Pseudomonadota</taxon>
        <taxon>Alphaproteobacteria</taxon>
        <taxon>Acetobacterales</taxon>
        <taxon>Acetobacteraceae</taxon>
        <taxon>Lichenicoccus</taxon>
    </lineage>
</organism>
<dbReference type="GO" id="GO:0016874">
    <property type="term" value="F:ligase activity"/>
    <property type="evidence" value="ECO:0007669"/>
    <property type="project" value="UniProtKB-KW"/>
</dbReference>
<dbReference type="RefSeq" id="WP_138324361.1">
    <property type="nucleotide sequence ID" value="NZ_VCDI01000001.1"/>
</dbReference>
<dbReference type="PANTHER" id="PTHR43767">
    <property type="entry name" value="LONG-CHAIN-FATTY-ACID--COA LIGASE"/>
    <property type="match status" value="1"/>
</dbReference>
<dbReference type="InterPro" id="IPR000873">
    <property type="entry name" value="AMP-dep_synth/lig_dom"/>
</dbReference>
<keyword evidence="4" id="KW-1185">Reference proteome</keyword>
<dbReference type="Gene3D" id="3.40.50.12780">
    <property type="entry name" value="N-terminal domain of ligase-like"/>
    <property type="match status" value="1"/>
</dbReference>
<comment type="caution">
    <text evidence="3">The sequence shown here is derived from an EMBL/GenBank/DDBJ whole genome shotgun (WGS) entry which is preliminary data.</text>
</comment>
<dbReference type="InterPro" id="IPR042099">
    <property type="entry name" value="ANL_N_sf"/>
</dbReference>
<proteinExistence type="predicted"/>
<accession>A0A5R9JIF8</accession>
<evidence type="ECO:0000256" key="1">
    <source>
        <dbReference type="ARBA" id="ARBA00022598"/>
    </source>
</evidence>
<dbReference type="InterPro" id="IPR045851">
    <property type="entry name" value="AMP-bd_C_sf"/>
</dbReference>
<dbReference type="Proteomes" id="UP000305654">
    <property type="component" value="Unassembled WGS sequence"/>
</dbReference>
<sequence>MTASREPLLERAPDAILFRDRQRAVTASRFLAEAARASARLAERHPDATHVVNLCQDRYRFAVLFAACVLAERISLLSGAQGSRAVAELCARYAGALPLGDDWLDAEAIGPQHQTIPSIACDRIVAIVLTSGSTGEPSATVKRWGELVARSRSAASRFGFVSSMPEEAPYELIGTVPPHHMYGFETTVLLPLHAPVVSWCGPFFYPADLRLALEQVPGRCTLVTTPVHLRSLREPAPARSPQQVISATAPLDPGLADGVEAEWTTRVLEIFGATEVGSIASRRTMAGPDWELYPGVSMVPEPLAGGEAVAEGQIASVQAPFASLTRLSDIVELAPDGRRFRLLGRIGDLVKLGGRRASLAGLSRVLAGLPGVEDGVFLAPDDLERRPGARLFAFAVAPARDAAGVLEDLRSMVDPVFLPRRLVLCDSLPRNATGKLTRATLLGLLDRAQDGPVGAEAQTDG</sequence>
<keyword evidence="1" id="KW-0436">Ligase</keyword>
<gene>
    <name evidence="3" type="ORF">FE263_02525</name>
</gene>
<dbReference type="Pfam" id="PF00501">
    <property type="entry name" value="AMP-binding"/>
    <property type="match status" value="1"/>
</dbReference>
<dbReference type="Gene3D" id="3.30.300.30">
    <property type="match status" value="1"/>
</dbReference>
<evidence type="ECO:0000313" key="3">
    <source>
        <dbReference type="EMBL" id="TLU74108.1"/>
    </source>
</evidence>
<reference evidence="3 4" key="1">
    <citation type="submission" date="2019-05" db="EMBL/GenBank/DDBJ databases">
        <authorList>
            <person name="Pankratov T."/>
            <person name="Grouzdev D."/>
        </authorList>
    </citation>
    <scope>NUCLEOTIDE SEQUENCE [LARGE SCALE GENOMIC DNA]</scope>
    <source>
        <strain evidence="3 4">KEBCLARHB70R</strain>
    </source>
</reference>
<dbReference type="AlphaFoldDB" id="A0A5R9JIF8"/>
<dbReference type="EMBL" id="VCDI01000001">
    <property type="protein sequence ID" value="TLU74108.1"/>
    <property type="molecule type" value="Genomic_DNA"/>
</dbReference>
<feature type="domain" description="AMP-dependent synthetase/ligase" evidence="2">
    <location>
        <begin position="112"/>
        <end position="294"/>
    </location>
</feature>
<protein>
    <submittedName>
        <fullName evidence="3">Acyl-CoA synthetase</fullName>
    </submittedName>
</protein>
<evidence type="ECO:0000259" key="2">
    <source>
        <dbReference type="Pfam" id="PF00501"/>
    </source>
</evidence>
<dbReference type="SUPFAM" id="SSF56801">
    <property type="entry name" value="Acetyl-CoA synthetase-like"/>
    <property type="match status" value="1"/>
</dbReference>
<dbReference type="InterPro" id="IPR050237">
    <property type="entry name" value="ATP-dep_AMP-bd_enzyme"/>
</dbReference>
<dbReference type="OrthoDB" id="9787658at2"/>